<dbReference type="PROSITE" id="PS51375">
    <property type="entry name" value="PPR"/>
    <property type="match status" value="3"/>
</dbReference>
<keyword evidence="1" id="KW-0677">Repeat</keyword>
<protein>
    <recommendedName>
        <fullName evidence="4">Pentatricopeptide repeat-containing protein</fullName>
    </recommendedName>
</protein>
<accession>A0A1S6YG14</accession>
<dbReference type="NCBIfam" id="TIGR00756">
    <property type="entry name" value="PPR"/>
    <property type="match status" value="3"/>
</dbReference>
<dbReference type="FunFam" id="1.25.40.10:FF:000996">
    <property type="entry name" value="Small kernel1"/>
    <property type="match status" value="1"/>
</dbReference>
<dbReference type="GO" id="GO:0003723">
    <property type="term" value="F:RNA binding"/>
    <property type="evidence" value="ECO:0007669"/>
    <property type="project" value="InterPro"/>
</dbReference>
<reference evidence="3" key="2">
    <citation type="journal article" date="2017" name="Plant J.">
        <title>Concomitant loss of NDH complex-related genes within chloroplast and nuclear genomes in some orchids.</title>
        <authorList>
            <person name="Lin C.S."/>
            <person name="Chen J.J."/>
            <person name="Chiu C.C."/>
            <person name="Hsiao H.C."/>
            <person name="Yang C.J."/>
            <person name="Jin X.H."/>
            <person name="Leebens-Mack J."/>
            <person name="dePamphilis C.W."/>
            <person name="Huang Y.T."/>
            <person name="Yang L.H."/>
            <person name="Chang W.J."/>
            <person name="Kui L."/>
            <person name="Wong G.K."/>
            <person name="Hu J.M."/>
            <person name="Wang W."/>
            <person name="Shih M.C."/>
        </authorList>
    </citation>
    <scope>NUCLEOTIDE SEQUENCE</scope>
</reference>
<feature type="repeat" description="PPR" evidence="2">
    <location>
        <begin position="386"/>
        <end position="421"/>
    </location>
</feature>
<dbReference type="GO" id="GO:0009451">
    <property type="term" value="P:RNA modification"/>
    <property type="evidence" value="ECO:0007669"/>
    <property type="project" value="InterPro"/>
</dbReference>
<name>A0A1S6YG14_PHAEQ</name>
<dbReference type="Pfam" id="PF01535">
    <property type="entry name" value="PPR"/>
    <property type="match status" value="4"/>
</dbReference>
<proteinExistence type="evidence at transcript level"/>
<dbReference type="Gene3D" id="1.25.40.10">
    <property type="entry name" value="Tetratricopeptide repeat domain"/>
    <property type="match status" value="3"/>
</dbReference>
<evidence type="ECO:0000256" key="1">
    <source>
        <dbReference type="ARBA" id="ARBA00022737"/>
    </source>
</evidence>
<dbReference type="InterPro" id="IPR002885">
    <property type="entry name" value="PPR_rpt"/>
</dbReference>
<dbReference type="InterPro" id="IPR046960">
    <property type="entry name" value="PPR_At4g14850-like_plant"/>
</dbReference>
<evidence type="ECO:0008006" key="4">
    <source>
        <dbReference type="Google" id="ProtNLM"/>
    </source>
</evidence>
<evidence type="ECO:0000313" key="3">
    <source>
        <dbReference type="EMBL" id="AQX44214.1"/>
    </source>
</evidence>
<dbReference type="Pfam" id="PF20431">
    <property type="entry name" value="E_motif"/>
    <property type="match status" value="1"/>
</dbReference>
<dbReference type="AlphaFoldDB" id="A0A1S6YG14"/>
<reference evidence="3" key="1">
    <citation type="submission" date="2016-05" db="EMBL/GenBank/DDBJ databases">
        <authorList>
            <person name="Lavstsen T."/>
            <person name="Jespersen J.S."/>
        </authorList>
    </citation>
    <scope>NUCLEOTIDE SEQUENCE</scope>
</reference>
<feature type="repeat" description="PPR" evidence="2">
    <location>
        <begin position="248"/>
        <end position="282"/>
    </location>
</feature>
<sequence length="574" mass="63364">MLCLLTDSSPAILRVLRKVAAGSGSLQLARKAHARATILGLHHHPLICSVLISAYSLFGLPSLSHFVFLHCSAPNIFLWNSLLASFSNNSCCLQVLTTFHNLRVDSGDSPDGYTLAIVAKALTELLCGRPGDARQLFDEIPVRDVASWNVLISELVNLDGGREWELVREMQFEGIKPDGFTISALLPLCTRGDSGAMILGRQIHGYIVRQGLRFGSELHVGSCLISFYCKGGNLTTGRRVFDHELKRNAFTWTAIIAGYVESRGFNDALRLFRSMNYVDKVVPNEVTVVTVLPAVGSLAALDKGKQIHGFSFRHCLNAETRVNNAFIDMYSKCGSLVAARKVFNDESWLKDAVSWSSIISCYGIHGRGRDALIWFQKMSRLGIKLDHITAVAVLSACSRTGLVEEGLEIYSSMVRNHGVVPSSEMCSCMVDMLGRAGRLEQALDLVSSLRFEPSSSIWGALFGAAASHNNHEIQHLVGKFLIQMEPENPSNYVSLSNFHACFGRWDLVAEVRGRMMMKGLRKTPGFSWIDINGKAHSFYVADKSHLCSTMIYDALDSLSYEIKEVPNFDNLTSD</sequence>
<dbReference type="EMBL" id="KX215863">
    <property type="protein sequence ID" value="AQX44214.1"/>
    <property type="molecule type" value="mRNA"/>
</dbReference>
<dbReference type="InterPro" id="IPR011990">
    <property type="entry name" value="TPR-like_helical_dom_sf"/>
</dbReference>
<dbReference type="PANTHER" id="PTHR47926">
    <property type="entry name" value="PENTATRICOPEPTIDE REPEAT-CONTAINING PROTEIN"/>
    <property type="match status" value="1"/>
</dbReference>
<organism evidence="3">
    <name type="scientific">Phalaenopsis equestris</name>
    <name type="common">Moth orchid</name>
    <dbReference type="NCBI Taxonomy" id="78828"/>
    <lineage>
        <taxon>Eukaryota</taxon>
        <taxon>Viridiplantae</taxon>
        <taxon>Streptophyta</taxon>
        <taxon>Embryophyta</taxon>
        <taxon>Tracheophyta</taxon>
        <taxon>Spermatophyta</taxon>
        <taxon>Magnoliopsida</taxon>
        <taxon>Liliopsida</taxon>
        <taxon>Asparagales</taxon>
        <taxon>Orchidaceae</taxon>
        <taxon>Epidendroideae</taxon>
        <taxon>Vandeae</taxon>
        <taxon>Aeridinae</taxon>
        <taxon>Phalaenopsis</taxon>
    </lineage>
</organism>
<dbReference type="RefSeq" id="XP_020591963.1">
    <property type="nucleotide sequence ID" value="XM_020736304.1"/>
</dbReference>
<feature type="repeat" description="PPR" evidence="2">
    <location>
        <begin position="351"/>
        <end position="385"/>
    </location>
</feature>
<evidence type="ECO:0000256" key="2">
    <source>
        <dbReference type="PROSITE-ProRule" id="PRU00708"/>
    </source>
</evidence>
<dbReference type="GeneID" id="110032626"/>
<dbReference type="InterPro" id="IPR046848">
    <property type="entry name" value="E_motif"/>
</dbReference>
<dbReference type="PANTHER" id="PTHR47926:SF347">
    <property type="entry name" value="PENTATRICOPEPTIDE REPEAT-CONTAINING PROTEIN"/>
    <property type="match status" value="1"/>
</dbReference>